<evidence type="ECO:0000313" key="4">
    <source>
        <dbReference type="Proteomes" id="UP000824200"/>
    </source>
</evidence>
<dbReference type="Proteomes" id="UP000824200">
    <property type="component" value="Unassembled WGS sequence"/>
</dbReference>
<evidence type="ECO:0000256" key="2">
    <source>
        <dbReference type="SAM" id="Phobius"/>
    </source>
</evidence>
<name>A0A9D1E4T3_9BACT</name>
<feature type="transmembrane region" description="Helical" evidence="2">
    <location>
        <begin position="1734"/>
        <end position="1756"/>
    </location>
</feature>
<keyword evidence="1" id="KW-0175">Coiled coil</keyword>
<keyword evidence="2" id="KW-0812">Transmembrane</keyword>
<protein>
    <submittedName>
        <fullName evidence="3">Uncharacterized protein</fullName>
    </submittedName>
</protein>
<dbReference type="Gene3D" id="1.20.5.340">
    <property type="match status" value="1"/>
</dbReference>
<evidence type="ECO:0000313" key="3">
    <source>
        <dbReference type="EMBL" id="HIR66378.1"/>
    </source>
</evidence>
<dbReference type="EMBL" id="DVHL01000045">
    <property type="protein sequence ID" value="HIR66378.1"/>
    <property type="molecule type" value="Genomic_DNA"/>
</dbReference>
<sequence>YSGATGDVMGYLVPDKASPLDISGGSFKAAIHYSYYADGFVADVTKVDDEGYVTVEANGTGYVAEIGGIGYVSLQTAINAAGSGATVTLLKDTSETVNIAEGKYIVLDLNGKTLASDKASTATVSNDGTVRITSSVEGGKITRGTTKYYVILNHGTMTIDGAITVENTNGSDTSSLIDNGWYNPADRPEGKYAVLTIDGGEFVTATPIAIKNDEFGRLTVNGGTFTATNQSVQNWGYAELHGGHFTSQVIGWSYDNMPDDGIGTVIDGGKFDSGVGAIYSGATGDVMGYLVPDKASPLDISGGSFKEAIHYSYFADGFVADVTKADDEGYVTVEANETGYVAAVGGVGYVDFIDALGALRANSTLTLLNNVQLGGRLQIGVNLNFDLNGYTITSTLSEPTNVLFAVVGSDVTVNISNGTFDGTGMFMYVFNNVENVNVNYDNVTLTSSNSAVLFGSQSCKNVLYTFTDCTLTNNTTGGSVAELNNSKAILNNTKSYANGEDSFNVLLFNNSAVEVNDGTEIYAPNGVGIYTNGSNTVETNIEINGGKVSAAVGIYQAGRGTLTVNGGEIVGVESGIELRAGTLNINSGTISATADFATQPNGSGTTVNGVAVAISQHSTKLPITVNISGGELKYLGTDPDGKAFYETDIQNEPGTAPVPTISISGGAFAGSVVSERVDNYISDGKFTVAPQYTEFADGRVLDTATVDEEGYATVVEGEYVALNNGIGYVSLQSAIDAVPTGETITLLCDVTESVVIPEGKEVTINLNGKTITNIDGQHTITNNGTLTISGEGTVDNVSHGKAALYNNGVAVLNGGVYSRSLEAGTATGANGNSWYTIFNDGDLTVNAGVEVCQRKEGTNNFSSLVENGYNKPATLTINGGTFTAGLNAVKNESGTVTIKDGTFLGGGDDAEQKSVLNWDTLEISGGTFENVVQTWTWTDSTTGEGSHATTNISGGTFNGGVVAETYHGEESPAPVVNITGGTFTGTVSVNKAEINVSAGTFSSAISATESKVTVSGSFDGQVSTDGNSTIKVEIDKMAMETVVYYIGAKENFVVATLEEVPEGAVLIAGRSEVSNFDGYTVDEDYIVLQEPDTGYWRIMDVQDFAAYAADYIAGYATKLAESGRYSAGGIYDLNVLAEMAASEMEKVDITADFDLVKQITELYTASMDAVTTRIDYEVALKEAKAQALADVRLYASLQGVALTDEITALVNGESVVAISQVSEGKLAAYDAIDALAQEGATSLDEAKENAVAEIIAAANAEGETAVVVPTATLHAIYDARTVEEVEIYRTNALAEIADIRTYRQQIDDLVNDTTVTDAIAALQSALLGDGEQQGKLAEMQAAFEAKIAEVQTTLATLATSEEVAQLKSDLQSYIDDAVEEFTTAISGLFEHITAMETSLTTLGESVTAVSGEVDAANTALTALQQALETLQGTVDGLNNVSMEEIQTAITSATGELQSAISGIATDLDGLNQSLTTLSSDLATVGGNVTALNGTVATIQSAVTTLQSTVDGLNNVSLAEIQTAIDALETSVTQAIDAAETAVTEQLTAISGKVDTLTGALATTSSSLTTQIGEIKEAIAAIEATSPEAIAQLNATLADIGTKLTALDQKVTALTAVEESKTEGKQEIDNWLNSYVESMLASVSVGKQKSGLFTTATAAELSTTLKDKLVTLFGTENAQLVEKYYNDALEAIDRAESVSDVNIAVSAFQTKVAMVEVVSGITSTTATQPTSDVEIFVLLAVAVVFGLVTVVLAMVVLSKRNK</sequence>
<dbReference type="Gene3D" id="1.10.287.1490">
    <property type="match status" value="1"/>
</dbReference>
<accession>A0A9D1E4T3</accession>
<evidence type="ECO:0000256" key="1">
    <source>
        <dbReference type="SAM" id="Coils"/>
    </source>
</evidence>
<organism evidence="3 4">
    <name type="scientific">Candidatus Fimimonas gallinarum</name>
    <dbReference type="NCBI Taxonomy" id="2840821"/>
    <lineage>
        <taxon>Bacteria</taxon>
        <taxon>Pseudomonadati</taxon>
        <taxon>Myxococcota</taxon>
        <taxon>Myxococcia</taxon>
        <taxon>Myxococcales</taxon>
        <taxon>Cystobacterineae</taxon>
        <taxon>Myxococcaceae</taxon>
        <taxon>Myxococcaceae incertae sedis</taxon>
        <taxon>Candidatus Fimimonas</taxon>
    </lineage>
</organism>
<comment type="caution">
    <text evidence="3">The sequence shown here is derived from an EMBL/GenBank/DDBJ whole genome shotgun (WGS) entry which is preliminary data.</text>
</comment>
<keyword evidence="2" id="KW-0472">Membrane</keyword>
<proteinExistence type="predicted"/>
<reference evidence="3" key="2">
    <citation type="journal article" date="2021" name="PeerJ">
        <title>Extensive microbial diversity within the chicken gut microbiome revealed by metagenomics and culture.</title>
        <authorList>
            <person name="Gilroy R."/>
            <person name="Ravi A."/>
            <person name="Getino M."/>
            <person name="Pursley I."/>
            <person name="Horton D.L."/>
            <person name="Alikhan N.F."/>
            <person name="Baker D."/>
            <person name="Gharbi K."/>
            <person name="Hall N."/>
            <person name="Watson M."/>
            <person name="Adriaenssens E.M."/>
            <person name="Foster-Nyarko E."/>
            <person name="Jarju S."/>
            <person name="Secka A."/>
            <person name="Antonio M."/>
            <person name="Oren A."/>
            <person name="Chaudhuri R.R."/>
            <person name="La Ragione R."/>
            <person name="Hildebrand F."/>
            <person name="Pallen M.J."/>
        </authorList>
    </citation>
    <scope>NUCLEOTIDE SEQUENCE</scope>
    <source>
        <strain evidence="3">CHK121-14286</strain>
    </source>
</reference>
<feature type="non-terminal residue" evidence="3">
    <location>
        <position position="1"/>
    </location>
</feature>
<gene>
    <name evidence="3" type="ORF">IAC95_05815</name>
</gene>
<reference evidence="3" key="1">
    <citation type="submission" date="2020-10" db="EMBL/GenBank/DDBJ databases">
        <authorList>
            <person name="Gilroy R."/>
        </authorList>
    </citation>
    <scope>NUCLEOTIDE SEQUENCE</scope>
    <source>
        <strain evidence="3">CHK121-14286</strain>
    </source>
</reference>
<keyword evidence="2" id="KW-1133">Transmembrane helix</keyword>
<feature type="coiled-coil region" evidence="1">
    <location>
        <begin position="1413"/>
        <end position="1440"/>
    </location>
</feature>